<dbReference type="GO" id="GO:0005886">
    <property type="term" value="C:plasma membrane"/>
    <property type="evidence" value="ECO:0007669"/>
    <property type="project" value="TreeGrafter"/>
</dbReference>
<feature type="transmembrane region" description="Helical" evidence="9">
    <location>
        <begin position="448"/>
        <end position="466"/>
    </location>
</feature>
<feature type="compositionally biased region" description="Basic and acidic residues" evidence="8">
    <location>
        <begin position="171"/>
        <end position="184"/>
    </location>
</feature>
<evidence type="ECO:0000313" key="11">
    <source>
        <dbReference type="EMBL" id="KAF2898374.1"/>
    </source>
</evidence>
<comment type="caution">
    <text evidence="11">The sequence shown here is derived from an EMBL/GenBank/DDBJ whole genome shotgun (WGS) entry which is preliminary data.</text>
</comment>
<proteinExistence type="predicted"/>
<dbReference type="AlphaFoldDB" id="A0A8K0D363"/>
<feature type="compositionally biased region" description="Basic residues" evidence="8">
    <location>
        <begin position="50"/>
        <end position="63"/>
    </location>
</feature>
<dbReference type="OrthoDB" id="297496at2759"/>
<feature type="transmembrane region" description="Helical" evidence="9">
    <location>
        <begin position="330"/>
        <end position="348"/>
    </location>
</feature>
<dbReference type="PANTHER" id="PTHR11003:SF335">
    <property type="entry name" value="POTASSIUM CHANNEL DOMAIN-CONTAINING PROTEIN"/>
    <property type="match status" value="1"/>
</dbReference>
<keyword evidence="3 9" id="KW-0812">Transmembrane</keyword>
<keyword evidence="6 9" id="KW-0472">Membrane</keyword>
<evidence type="ECO:0000256" key="4">
    <source>
        <dbReference type="ARBA" id="ARBA00022989"/>
    </source>
</evidence>
<dbReference type="SUPFAM" id="SSF81324">
    <property type="entry name" value="Voltage-gated potassium channels"/>
    <property type="match status" value="1"/>
</dbReference>
<gene>
    <name evidence="11" type="ORF">ILUMI_07802</name>
</gene>
<evidence type="ECO:0000313" key="12">
    <source>
        <dbReference type="Proteomes" id="UP000801492"/>
    </source>
</evidence>
<feature type="region of interest" description="Disordered" evidence="8">
    <location>
        <begin position="1"/>
        <end position="148"/>
    </location>
</feature>
<sequence>MDTLQASTESEEKSNVENVESAEKSEKSEIDTAKLEAMVTPEQVLSASVARRRRNLSKKHLNRPPREQTPGRDAVLGNSSDEDARETRPKTPERRRRKTSSKILSASVDRTESLRINNNEVKNDKSTYTSSIVSKDSIPKQEEKRKDSLVSITQQEVVSLFNKAKRSLAQGKEKIRQKKFDKSASKRSQSVPSQFTEKDLIEGLRKANLLDDENNAVQKPYRVYSSESSDVSLAEEKIKPKPYRPIVQTYVAKKKQQRQSSSKIIEILDPKTAKVIGKITKGPPAPPIRLFDVLKILRYFTILEIYRFYKKFKREQYKECERIRRLKNRCICDLMLILIMCGLGGIMFKNVEGAFEDFYKCGVKRVKRDFIDVLWYRSHNMREEEWKSLARNKLRTFEDELHTAHEAGMHSYSGQRSWSFLNGIIYCITVITTMGYGHIYPQTTTGQALTIVYALIGIPLFLIALTDFEAEDEEYKPPKGIELNADSKFDVFEQKPGDFKNNSNSVTSNKIEERFFQLIGNIERITTMDKTL</sequence>
<evidence type="ECO:0000256" key="2">
    <source>
        <dbReference type="ARBA" id="ARBA00022448"/>
    </source>
</evidence>
<dbReference type="PANTHER" id="PTHR11003">
    <property type="entry name" value="POTASSIUM CHANNEL, SUBFAMILY K"/>
    <property type="match status" value="1"/>
</dbReference>
<feature type="region of interest" description="Disordered" evidence="8">
    <location>
        <begin position="171"/>
        <end position="195"/>
    </location>
</feature>
<name>A0A8K0D363_IGNLU</name>
<organism evidence="11 12">
    <name type="scientific">Ignelater luminosus</name>
    <name type="common">Cucubano</name>
    <name type="synonym">Pyrophorus luminosus</name>
    <dbReference type="NCBI Taxonomy" id="2038154"/>
    <lineage>
        <taxon>Eukaryota</taxon>
        <taxon>Metazoa</taxon>
        <taxon>Ecdysozoa</taxon>
        <taxon>Arthropoda</taxon>
        <taxon>Hexapoda</taxon>
        <taxon>Insecta</taxon>
        <taxon>Pterygota</taxon>
        <taxon>Neoptera</taxon>
        <taxon>Endopterygota</taxon>
        <taxon>Coleoptera</taxon>
        <taxon>Polyphaga</taxon>
        <taxon>Elateriformia</taxon>
        <taxon>Elateroidea</taxon>
        <taxon>Elateridae</taxon>
        <taxon>Agrypninae</taxon>
        <taxon>Pyrophorini</taxon>
        <taxon>Ignelater</taxon>
    </lineage>
</organism>
<dbReference type="Gene3D" id="1.10.287.70">
    <property type="match status" value="1"/>
</dbReference>
<feature type="compositionally biased region" description="Polar residues" evidence="8">
    <location>
        <begin position="114"/>
        <end position="134"/>
    </location>
</feature>
<feature type="compositionally biased region" description="Polar residues" evidence="8">
    <location>
        <begin position="186"/>
        <end position="195"/>
    </location>
</feature>
<evidence type="ECO:0000259" key="10">
    <source>
        <dbReference type="Pfam" id="PF07885"/>
    </source>
</evidence>
<feature type="compositionally biased region" description="Basic and acidic residues" evidence="8">
    <location>
        <begin position="10"/>
        <end position="34"/>
    </location>
</feature>
<dbReference type="InterPro" id="IPR013099">
    <property type="entry name" value="K_chnl_dom"/>
</dbReference>
<keyword evidence="7" id="KW-0407">Ion channel</keyword>
<evidence type="ECO:0000256" key="5">
    <source>
        <dbReference type="ARBA" id="ARBA00023065"/>
    </source>
</evidence>
<keyword evidence="12" id="KW-1185">Reference proteome</keyword>
<feature type="compositionally biased region" description="Basic and acidic residues" evidence="8">
    <location>
        <begin position="137"/>
        <end position="148"/>
    </location>
</feature>
<evidence type="ECO:0000256" key="6">
    <source>
        <dbReference type="ARBA" id="ARBA00023136"/>
    </source>
</evidence>
<evidence type="ECO:0000256" key="7">
    <source>
        <dbReference type="ARBA" id="ARBA00023303"/>
    </source>
</evidence>
<evidence type="ECO:0000256" key="8">
    <source>
        <dbReference type="SAM" id="MobiDB-lite"/>
    </source>
</evidence>
<dbReference type="InterPro" id="IPR003280">
    <property type="entry name" value="2pore_dom_K_chnl"/>
</dbReference>
<feature type="domain" description="Potassium channel" evidence="10">
    <location>
        <begin position="415"/>
        <end position="468"/>
    </location>
</feature>
<dbReference type="GO" id="GO:0022841">
    <property type="term" value="F:potassium ion leak channel activity"/>
    <property type="evidence" value="ECO:0007669"/>
    <property type="project" value="TreeGrafter"/>
</dbReference>
<keyword evidence="2" id="KW-0813">Transport</keyword>
<keyword evidence="5" id="KW-0406">Ion transport</keyword>
<accession>A0A8K0D363</accession>
<dbReference type="Proteomes" id="UP000801492">
    <property type="component" value="Unassembled WGS sequence"/>
</dbReference>
<feature type="transmembrane region" description="Helical" evidence="9">
    <location>
        <begin position="418"/>
        <end position="436"/>
    </location>
</feature>
<evidence type="ECO:0000256" key="1">
    <source>
        <dbReference type="ARBA" id="ARBA00004141"/>
    </source>
</evidence>
<protein>
    <recommendedName>
        <fullName evidence="10">Potassium channel domain-containing protein</fullName>
    </recommendedName>
</protein>
<dbReference type="EMBL" id="VTPC01003543">
    <property type="protein sequence ID" value="KAF2898374.1"/>
    <property type="molecule type" value="Genomic_DNA"/>
</dbReference>
<dbReference type="GO" id="GO:0030322">
    <property type="term" value="P:stabilization of membrane potential"/>
    <property type="evidence" value="ECO:0007669"/>
    <property type="project" value="TreeGrafter"/>
</dbReference>
<evidence type="ECO:0000256" key="9">
    <source>
        <dbReference type="SAM" id="Phobius"/>
    </source>
</evidence>
<reference evidence="11" key="1">
    <citation type="submission" date="2019-08" db="EMBL/GenBank/DDBJ databases">
        <title>The genome of the North American firefly Photinus pyralis.</title>
        <authorList>
            <consortium name="Photinus pyralis genome working group"/>
            <person name="Fallon T.R."/>
            <person name="Sander Lower S.E."/>
            <person name="Weng J.-K."/>
        </authorList>
    </citation>
    <scope>NUCLEOTIDE SEQUENCE</scope>
    <source>
        <strain evidence="11">TRF0915ILg1</strain>
        <tissue evidence="11">Whole body</tissue>
    </source>
</reference>
<evidence type="ECO:0000256" key="3">
    <source>
        <dbReference type="ARBA" id="ARBA00022692"/>
    </source>
</evidence>
<dbReference type="GO" id="GO:0015271">
    <property type="term" value="F:outward rectifier potassium channel activity"/>
    <property type="evidence" value="ECO:0007669"/>
    <property type="project" value="TreeGrafter"/>
</dbReference>
<keyword evidence="4 9" id="KW-1133">Transmembrane helix</keyword>
<dbReference type="Pfam" id="PF07885">
    <property type="entry name" value="Ion_trans_2"/>
    <property type="match status" value="1"/>
</dbReference>
<comment type="subcellular location">
    <subcellularLocation>
        <location evidence="1">Membrane</location>
        <topology evidence="1">Multi-pass membrane protein</topology>
    </subcellularLocation>
</comment>